<evidence type="ECO:0000313" key="2">
    <source>
        <dbReference type="Proteomes" id="UP000504636"/>
    </source>
</evidence>
<reference evidence="1 3" key="1">
    <citation type="journal article" date="2020" name="Stud. Mycol.">
        <title>101 Dothideomycetes genomes: a test case for predicting lifestyles and emergence of pathogens.</title>
        <authorList>
            <person name="Haridas S."/>
            <person name="Albert R."/>
            <person name="Binder M."/>
            <person name="Bloem J."/>
            <person name="Labutti K."/>
            <person name="Salamov A."/>
            <person name="Andreopoulos B."/>
            <person name="Baker S."/>
            <person name="Barry K."/>
            <person name="Bills G."/>
            <person name="Bluhm B."/>
            <person name="Cannon C."/>
            <person name="Castanera R."/>
            <person name="Culley D."/>
            <person name="Daum C."/>
            <person name="Ezra D."/>
            <person name="Gonzalez J."/>
            <person name="Henrissat B."/>
            <person name="Kuo A."/>
            <person name="Liang C."/>
            <person name="Lipzen A."/>
            <person name="Lutzoni F."/>
            <person name="Magnuson J."/>
            <person name="Mondo S."/>
            <person name="Nolan M."/>
            <person name="Ohm R."/>
            <person name="Pangilinan J."/>
            <person name="Park H.-J."/>
            <person name="Ramirez L."/>
            <person name="Alfaro M."/>
            <person name="Sun H."/>
            <person name="Tritt A."/>
            <person name="Yoshinaga Y."/>
            <person name="Zwiers L.-H."/>
            <person name="Turgeon B."/>
            <person name="Goodwin S."/>
            <person name="Spatafora J."/>
            <person name="Crous P."/>
            <person name="Grigoriev I."/>
        </authorList>
    </citation>
    <scope>NUCLEOTIDE SEQUENCE</scope>
    <source>
        <strain evidence="1 3">CBS 304.34</strain>
    </source>
</reference>
<sequence>MLMVQSVAAFTDCAPDLNPRRLGYRSRSLIWRGVAPRMKVETRDIFQHRQSIQIERKWPLPSAIQITVPEFHEKTAQQQPPPTERPKFRRIFRREPFKEPKYDMKQEHPARYLGYRIFSRWVASD</sequence>
<evidence type="ECO:0000313" key="3">
    <source>
        <dbReference type="RefSeq" id="XP_033581423.1"/>
    </source>
</evidence>
<reference evidence="3" key="2">
    <citation type="submission" date="2020-04" db="EMBL/GenBank/DDBJ databases">
        <authorList>
            <consortium name="NCBI Genome Project"/>
        </authorList>
    </citation>
    <scope>NUCLEOTIDE SEQUENCE</scope>
    <source>
        <strain evidence="3">CBS 304.34</strain>
    </source>
</reference>
<dbReference type="GeneID" id="54468036"/>
<reference evidence="3" key="3">
    <citation type="submission" date="2025-04" db="UniProtKB">
        <authorList>
            <consortium name="RefSeq"/>
        </authorList>
    </citation>
    <scope>IDENTIFICATION</scope>
    <source>
        <strain evidence="3">CBS 304.34</strain>
    </source>
</reference>
<gene>
    <name evidence="1 3" type="ORF">BDZ99DRAFT_555153</name>
</gene>
<accession>A0A6A6Z164</accession>
<dbReference type="RefSeq" id="XP_033581423.1">
    <property type="nucleotide sequence ID" value="XM_033727143.1"/>
</dbReference>
<dbReference type="AlphaFoldDB" id="A0A6A6Z164"/>
<evidence type="ECO:0000313" key="1">
    <source>
        <dbReference type="EMBL" id="KAF2814459.1"/>
    </source>
</evidence>
<dbReference type="Proteomes" id="UP000504636">
    <property type="component" value="Unplaced"/>
</dbReference>
<dbReference type="EMBL" id="MU003695">
    <property type="protein sequence ID" value="KAF2814459.1"/>
    <property type="molecule type" value="Genomic_DNA"/>
</dbReference>
<keyword evidence="2" id="KW-1185">Reference proteome</keyword>
<name>A0A6A6Z164_9PEZI</name>
<proteinExistence type="predicted"/>
<protein>
    <submittedName>
        <fullName evidence="1 3">Uncharacterized protein</fullName>
    </submittedName>
</protein>
<organism evidence="1">
    <name type="scientific">Mytilinidion resinicola</name>
    <dbReference type="NCBI Taxonomy" id="574789"/>
    <lineage>
        <taxon>Eukaryota</taxon>
        <taxon>Fungi</taxon>
        <taxon>Dikarya</taxon>
        <taxon>Ascomycota</taxon>
        <taxon>Pezizomycotina</taxon>
        <taxon>Dothideomycetes</taxon>
        <taxon>Pleosporomycetidae</taxon>
        <taxon>Mytilinidiales</taxon>
        <taxon>Mytilinidiaceae</taxon>
        <taxon>Mytilinidion</taxon>
    </lineage>
</organism>